<proteinExistence type="predicted"/>
<comment type="caution">
    <text evidence="1">The sequence shown here is derived from an EMBL/GenBank/DDBJ whole genome shotgun (WGS) entry which is preliminary data.</text>
</comment>
<reference evidence="2" key="1">
    <citation type="journal article" date="2019" name="Int. J. Syst. Evol. Microbiol.">
        <title>The Global Catalogue of Microorganisms (GCM) 10K type strain sequencing project: providing services to taxonomists for standard genome sequencing and annotation.</title>
        <authorList>
            <consortium name="The Broad Institute Genomics Platform"/>
            <consortium name="The Broad Institute Genome Sequencing Center for Infectious Disease"/>
            <person name="Wu L."/>
            <person name="Ma J."/>
        </authorList>
    </citation>
    <scope>NUCLEOTIDE SEQUENCE [LARGE SCALE GENOMIC DNA]</scope>
    <source>
        <strain evidence="2">DFY28</strain>
    </source>
</reference>
<keyword evidence="2" id="KW-1185">Reference proteome</keyword>
<evidence type="ECO:0000313" key="2">
    <source>
        <dbReference type="Proteomes" id="UP001597237"/>
    </source>
</evidence>
<sequence>MLAPAMSGALAAAAVGVGSGAALKPTAAECGLPRPPQLLHLSEVELAALERSPRHTWPSVPAAWRS</sequence>
<evidence type="ECO:0008006" key="3">
    <source>
        <dbReference type="Google" id="ProtNLM"/>
    </source>
</evidence>
<dbReference type="Proteomes" id="UP001597237">
    <property type="component" value="Unassembled WGS sequence"/>
</dbReference>
<protein>
    <recommendedName>
        <fullName evidence="3">Secreted protein</fullName>
    </recommendedName>
</protein>
<gene>
    <name evidence="1" type="ORF">ACFSC0_16490</name>
</gene>
<organism evidence="1 2">
    <name type="scientific">Phenylobacterium terrae</name>
    <dbReference type="NCBI Taxonomy" id="2665495"/>
    <lineage>
        <taxon>Bacteria</taxon>
        <taxon>Pseudomonadati</taxon>
        <taxon>Pseudomonadota</taxon>
        <taxon>Alphaproteobacteria</taxon>
        <taxon>Caulobacterales</taxon>
        <taxon>Caulobacteraceae</taxon>
        <taxon>Phenylobacterium</taxon>
    </lineage>
</organism>
<dbReference type="EMBL" id="JBHUEY010000006">
    <property type="protein sequence ID" value="MFD1785003.1"/>
    <property type="molecule type" value="Genomic_DNA"/>
</dbReference>
<evidence type="ECO:0000313" key="1">
    <source>
        <dbReference type="EMBL" id="MFD1785003.1"/>
    </source>
</evidence>
<dbReference type="RefSeq" id="WP_377281962.1">
    <property type="nucleotide sequence ID" value="NZ_JBHRSI010000005.1"/>
</dbReference>
<accession>A0ABW4N5G0</accession>
<name>A0ABW4N5G0_9CAUL</name>